<keyword evidence="1" id="KW-1133">Transmembrane helix</keyword>
<evidence type="ECO:0000313" key="3">
    <source>
        <dbReference type="EMBL" id="MBZ3874490.1"/>
    </source>
</evidence>
<reference evidence="3" key="1">
    <citation type="submission" date="2020-03" db="EMBL/GenBank/DDBJ databases">
        <title>Studies in the Genomics of Life Span.</title>
        <authorList>
            <person name="Glass D."/>
        </authorList>
    </citation>
    <scope>NUCLEOTIDE SEQUENCE</scope>
    <source>
        <strain evidence="3">SUZIE</strain>
        <tissue evidence="3">Muscle</tissue>
    </source>
</reference>
<dbReference type="AlphaFoldDB" id="A0AA41MM63"/>
<protein>
    <submittedName>
        <fullName evidence="3">Transmembrane protein 132C</fullName>
    </submittedName>
</protein>
<gene>
    <name evidence="3" type="ORF">SUZIE_128200</name>
</gene>
<feature type="transmembrane region" description="Helical" evidence="1">
    <location>
        <begin position="76"/>
        <end position="101"/>
    </location>
</feature>
<evidence type="ECO:0000313" key="4">
    <source>
        <dbReference type="Proteomes" id="UP001166674"/>
    </source>
</evidence>
<dbReference type="Pfam" id="PF15706">
    <property type="entry name" value="TMEM132_C"/>
    <property type="match status" value="1"/>
</dbReference>
<organism evidence="3 4">
    <name type="scientific">Sciurus carolinensis</name>
    <name type="common">Eastern gray squirrel</name>
    <dbReference type="NCBI Taxonomy" id="30640"/>
    <lineage>
        <taxon>Eukaryota</taxon>
        <taxon>Metazoa</taxon>
        <taxon>Chordata</taxon>
        <taxon>Craniata</taxon>
        <taxon>Vertebrata</taxon>
        <taxon>Euteleostomi</taxon>
        <taxon>Mammalia</taxon>
        <taxon>Eutheria</taxon>
        <taxon>Euarchontoglires</taxon>
        <taxon>Glires</taxon>
        <taxon>Rodentia</taxon>
        <taxon>Sciuromorpha</taxon>
        <taxon>Sciuridae</taxon>
        <taxon>Sciurinae</taxon>
        <taxon>Sciurini</taxon>
        <taxon>Sciurus</taxon>
    </lineage>
</organism>
<dbReference type="PANTHER" id="PTHR13388">
    <property type="entry name" value="DETONATOR, ISOFORM E"/>
    <property type="match status" value="1"/>
</dbReference>
<keyword evidence="4" id="KW-1185">Reference proteome</keyword>
<keyword evidence="1" id="KW-0472">Membrane</keyword>
<dbReference type="InterPro" id="IPR026307">
    <property type="entry name" value="TMEM132"/>
</dbReference>
<name>A0AA41MM63_SCICA</name>
<sequence>MGLPLSVRKGPCGGLDGRAVKSRWLDEGTRPREALLQNIPIDFTNFPALLGLPGAGAGLEGNGLLQVPRGLSNLEISMYALLGVYCLTILVFLINCTTFALKYRQKQFPQQQEPPHLPTSKQKKVKFATFPTCPTMNSILGAKEDIPWLHQDMDAGAPEELRDALEDFQGKV</sequence>
<dbReference type="PANTHER" id="PTHR13388:SF4">
    <property type="entry name" value="TRANSMEMBRANE PROTEIN 132C"/>
    <property type="match status" value="1"/>
</dbReference>
<evidence type="ECO:0000256" key="1">
    <source>
        <dbReference type="SAM" id="Phobius"/>
    </source>
</evidence>
<feature type="domain" description="Transmembrane protein TMEM132 C-terminal" evidence="2">
    <location>
        <begin position="46"/>
        <end position="115"/>
    </location>
</feature>
<dbReference type="InterPro" id="IPR031436">
    <property type="entry name" value="TMEM132_C"/>
</dbReference>
<accession>A0AA41MM63</accession>
<dbReference type="EMBL" id="JAATJV010230452">
    <property type="protein sequence ID" value="MBZ3874490.1"/>
    <property type="molecule type" value="Genomic_DNA"/>
</dbReference>
<keyword evidence="1 3" id="KW-0812">Transmembrane</keyword>
<evidence type="ECO:0000259" key="2">
    <source>
        <dbReference type="Pfam" id="PF15706"/>
    </source>
</evidence>
<proteinExistence type="predicted"/>
<dbReference type="Proteomes" id="UP001166674">
    <property type="component" value="Unassembled WGS sequence"/>
</dbReference>
<comment type="caution">
    <text evidence="3">The sequence shown here is derived from an EMBL/GenBank/DDBJ whole genome shotgun (WGS) entry which is preliminary data.</text>
</comment>